<proteinExistence type="predicted"/>
<accession>A0ACC3TST3</accession>
<gene>
    <name evidence="1" type="ORF">V1517DRAFT_257545</name>
</gene>
<dbReference type="EMBL" id="MU970057">
    <property type="protein sequence ID" value="KAK9323811.1"/>
    <property type="molecule type" value="Genomic_DNA"/>
</dbReference>
<name>A0ACC3TST3_9ASCO</name>
<evidence type="ECO:0000313" key="2">
    <source>
        <dbReference type="Proteomes" id="UP001489719"/>
    </source>
</evidence>
<reference evidence="2" key="1">
    <citation type="journal article" date="2024" name="Front. Bioeng. Biotechnol.">
        <title>Genome-scale model development and genomic sequencing of the oleaginous clade Lipomyces.</title>
        <authorList>
            <person name="Czajka J.J."/>
            <person name="Han Y."/>
            <person name="Kim J."/>
            <person name="Mondo S.J."/>
            <person name="Hofstad B.A."/>
            <person name="Robles A."/>
            <person name="Haridas S."/>
            <person name="Riley R."/>
            <person name="LaButti K."/>
            <person name="Pangilinan J."/>
            <person name="Andreopoulos W."/>
            <person name="Lipzen A."/>
            <person name="Yan J."/>
            <person name="Wang M."/>
            <person name="Ng V."/>
            <person name="Grigoriev I.V."/>
            <person name="Spatafora J.W."/>
            <person name="Magnuson J.K."/>
            <person name="Baker S.E."/>
            <person name="Pomraning K.R."/>
        </authorList>
    </citation>
    <scope>NUCLEOTIDE SEQUENCE [LARGE SCALE GENOMIC DNA]</scope>
    <source>
        <strain evidence="2">CBS 10300</strain>
    </source>
</reference>
<evidence type="ECO:0000313" key="1">
    <source>
        <dbReference type="EMBL" id="KAK9323811.1"/>
    </source>
</evidence>
<protein>
    <submittedName>
        <fullName evidence="1">OPT oligopeptide transporter protein-domain-containing protein</fullName>
    </submittedName>
</protein>
<comment type="caution">
    <text evidence="1">The sequence shown here is derived from an EMBL/GenBank/DDBJ whole genome shotgun (WGS) entry which is preliminary data.</text>
</comment>
<organism evidence="1 2">
    <name type="scientific">Lipomyces orientalis</name>
    <dbReference type="NCBI Taxonomy" id="1233043"/>
    <lineage>
        <taxon>Eukaryota</taxon>
        <taxon>Fungi</taxon>
        <taxon>Dikarya</taxon>
        <taxon>Ascomycota</taxon>
        <taxon>Saccharomycotina</taxon>
        <taxon>Lipomycetes</taxon>
        <taxon>Lipomycetales</taxon>
        <taxon>Lipomycetaceae</taxon>
        <taxon>Lipomyces</taxon>
    </lineage>
</organism>
<keyword evidence="2" id="KW-1185">Reference proteome</keyword>
<dbReference type="Proteomes" id="UP001489719">
    <property type="component" value="Unassembled WGS sequence"/>
</dbReference>
<sequence length="850" mass="95604">MVADQDSITSSSEPLEKKTPVQECVGNFDLENREELLATLGDSGRGEEILGEPHNVDFILEKISTISREEAVNILTSAIDFHEDDPNFPHRTLTKIKSLVNGIAVDEKDDFDLKLEAVLIGYISPYPEVRSVVDATDDVDMPVETFRAYLLGFLYIISISGVNQFFVTRQPHISIGAAVIQLLLYPSGKLMETILPDWGFTIRGTRYSLNPGPWSFKEQMLVTVMMGGSISATNVSTNLIPVEHLNIFYGNKWAGIGFQFLVQFATQYIGMGMAGAMRRWVVYPVRALWPTILPTIAMNRALLKADKRTIVHGWSISRFWFFWVVFAISFTYYWIPGYLFTALSTFNWLNWISPNNFNLAAISGSNLGLGFNPVTTFDWTVINHGFGPLTVPFYTAANQYGGLILSAFAIIGMYWANYKYTAYLPINTNTLMTNTGESYAVQKILSNGLLDEKKYEKYSPPFYSAGALLGTGANFLFHTLTVTGILLNEWRTLYESMKDAVQDLRNPLRSTYTRFDDVHSRMMSYYKEVPDWWFYLILVGGFGLSVASVTAYPTQTTVPGLLIVFGISFVCLIPIVLLESTTGYSFGTGALTEIISGYIWPGNGSSMMIMRIYGNAMDSTASAYISNQKLAHYAKVPPRAIFRVQILGTLVQCLVTIGVLNWQMSNIHDLCSTTQPQKFKCASERSFYAASITWGVIGPRRMFDDMYPILKYCFLMGFLLAFPLHIIKRLFRDKLRYVNPMLIVGGMVNWAPYNLSYYTPGFYVSIAFMYVIRRRYLAWWEKYNYILHSGLTSGVAFGALIIFFSLQYTGVNLSWWGNNVSSSGIDGEGTQALLPIPEVGYFGPSPGHYP</sequence>